<dbReference type="EMBL" id="CP137578">
    <property type="protein sequence ID" value="WOX29747.1"/>
    <property type="molecule type" value="Genomic_DNA"/>
</dbReference>
<accession>A0A8I2H1T1</accession>
<proteinExistence type="predicted"/>
<gene>
    <name evidence="1" type="ORF">F9Y85_05435</name>
    <name evidence="2" type="ORF">R5H13_05650</name>
</gene>
<reference evidence="2 4" key="2">
    <citation type="submission" date="2023-10" db="EMBL/GenBank/DDBJ databases">
        <title>To unveil natural product biosynthetic capacity in Pseudoalteromonas.</title>
        <authorList>
            <person name="Wang J."/>
        </authorList>
    </citation>
    <scope>NUCLEOTIDE SEQUENCE [LARGE SCALE GENOMIC DNA]</scope>
    <source>
        <strain evidence="2 4">DSM 15914</strain>
    </source>
</reference>
<dbReference type="GeneID" id="98335045"/>
<sequence>MKLTLTKRKIKQLNHTAGLEKAQTPNIAGGYLTAGCDREITELCNTKAFGSCYNCGSLRC</sequence>
<dbReference type="Proteomes" id="UP000646877">
    <property type="component" value="Unassembled WGS sequence"/>
</dbReference>
<dbReference type="RefSeq" id="WP_010604114.1">
    <property type="nucleotide sequence ID" value="NZ_CBCSDF010000002.1"/>
</dbReference>
<evidence type="ECO:0000313" key="1">
    <source>
        <dbReference type="EMBL" id="NLR20770.1"/>
    </source>
</evidence>
<evidence type="ECO:0000313" key="3">
    <source>
        <dbReference type="Proteomes" id="UP000646877"/>
    </source>
</evidence>
<name>A0A8I2H1T1_9GAMM</name>
<dbReference type="Proteomes" id="UP001304419">
    <property type="component" value="Chromosome 1"/>
</dbReference>
<dbReference type="AlphaFoldDB" id="A0A8I2H1T1"/>
<keyword evidence="4" id="KW-1185">Reference proteome</keyword>
<organism evidence="1 3">
    <name type="scientific">Pseudoalteromonas maricaloris</name>
    <dbReference type="NCBI Taxonomy" id="184924"/>
    <lineage>
        <taxon>Bacteria</taxon>
        <taxon>Pseudomonadati</taxon>
        <taxon>Pseudomonadota</taxon>
        <taxon>Gammaproteobacteria</taxon>
        <taxon>Alteromonadales</taxon>
        <taxon>Pseudoalteromonadaceae</taxon>
        <taxon>Pseudoalteromonas</taxon>
    </lineage>
</organism>
<reference evidence="1" key="1">
    <citation type="submission" date="2019-10" db="EMBL/GenBank/DDBJ databases">
        <authorList>
            <person name="Paulsen S."/>
        </authorList>
    </citation>
    <scope>NUCLEOTIDE SEQUENCE</scope>
    <source>
        <strain evidence="1">LMG 19692</strain>
    </source>
</reference>
<protein>
    <submittedName>
        <fullName evidence="1">Uncharacterized protein</fullName>
    </submittedName>
</protein>
<dbReference type="EMBL" id="WEIA01000002">
    <property type="protein sequence ID" value="NLR20770.1"/>
    <property type="molecule type" value="Genomic_DNA"/>
</dbReference>
<evidence type="ECO:0000313" key="4">
    <source>
        <dbReference type="Proteomes" id="UP001304419"/>
    </source>
</evidence>
<evidence type="ECO:0000313" key="2">
    <source>
        <dbReference type="EMBL" id="WOX29747.1"/>
    </source>
</evidence>